<keyword evidence="3 5" id="KW-1133">Transmembrane helix</keyword>
<dbReference type="InterPro" id="IPR000276">
    <property type="entry name" value="GPCR_Rhodpsn"/>
</dbReference>
<reference evidence="7" key="1">
    <citation type="submission" date="2021-02" db="EMBL/GenBank/DDBJ databases">
        <authorList>
            <person name="Nowell W R."/>
        </authorList>
    </citation>
    <scope>NUCLEOTIDE SEQUENCE</scope>
</reference>
<protein>
    <recommendedName>
        <fullName evidence="9">G-protein coupled receptors family 1 profile domain-containing protein</fullName>
    </recommendedName>
</protein>
<evidence type="ECO:0000256" key="1">
    <source>
        <dbReference type="ARBA" id="ARBA00004370"/>
    </source>
</evidence>
<comment type="subcellular location">
    <subcellularLocation>
        <location evidence="1">Membrane</location>
    </subcellularLocation>
</comment>
<sequence length="396" mass="46298">MGRLWKKIDEDILTENDLMSLAKCHNVSVYRKERFKKYNTITFRCSQYKRFTKCQYQVNAKVFHDGIYQIFCSQHHEHESLENSIVSVEIRSVIRDLALNGLNNVETMSTNNTTPITGDPIANSVKFAVFLAFQIPSIITSSIIVIYIIVTPAFRSKEQNHSTCVLLSFNFLQLISDIPLAIHFFRLNIVQPATSVHCILWTWLDFALNTSSLQLMAWISIERHLFIFSWNLMRRVSRLQRWFIHFAPLIICSVWCPIFYFFAIIVSPMCANTWIFYSLLCGLPCYLTTNLGYYDLIFNTIMPVLFILIANVALVIRVVKQKLSRKHFEPLLNIRIIVWQVIGTNNHRKTVVLGEYFFELNEVYRKIPPPMRTYQSSERTEIVLNINALPFHYGKK</sequence>
<evidence type="ECO:0000256" key="2">
    <source>
        <dbReference type="ARBA" id="ARBA00022692"/>
    </source>
</evidence>
<dbReference type="EMBL" id="CAJOBJ010006667">
    <property type="protein sequence ID" value="CAF4066456.1"/>
    <property type="molecule type" value="Genomic_DNA"/>
</dbReference>
<evidence type="ECO:0008006" key="9">
    <source>
        <dbReference type="Google" id="ProtNLM"/>
    </source>
</evidence>
<accession>A0A8S2QPC5</accession>
<keyword evidence="2 5" id="KW-0812">Transmembrane</keyword>
<dbReference type="GO" id="GO:0004930">
    <property type="term" value="F:G protein-coupled receptor activity"/>
    <property type="evidence" value="ECO:0007669"/>
    <property type="project" value="InterPro"/>
</dbReference>
<evidence type="ECO:0000313" key="7">
    <source>
        <dbReference type="EMBL" id="CAF4123297.1"/>
    </source>
</evidence>
<evidence type="ECO:0000313" key="6">
    <source>
        <dbReference type="EMBL" id="CAF4066456.1"/>
    </source>
</evidence>
<feature type="transmembrane region" description="Helical" evidence="5">
    <location>
        <begin position="162"/>
        <end position="185"/>
    </location>
</feature>
<name>A0A8S2QPC5_9BILA</name>
<evidence type="ECO:0000256" key="4">
    <source>
        <dbReference type="ARBA" id="ARBA00023136"/>
    </source>
</evidence>
<evidence type="ECO:0000256" key="3">
    <source>
        <dbReference type="ARBA" id="ARBA00022989"/>
    </source>
</evidence>
<dbReference type="Proteomes" id="UP000681967">
    <property type="component" value="Unassembled WGS sequence"/>
</dbReference>
<comment type="caution">
    <text evidence="7">The sequence shown here is derived from an EMBL/GenBank/DDBJ whole genome shotgun (WGS) entry which is preliminary data.</text>
</comment>
<gene>
    <name evidence="7" type="ORF">BYL167_LOCUS20185</name>
    <name evidence="6" type="ORF">GIL414_LOCUS15262</name>
</gene>
<dbReference type="EMBL" id="CAJOBH010008792">
    <property type="protein sequence ID" value="CAF4123297.1"/>
    <property type="molecule type" value="Genomic_DNA"/>
</dbReference>
<organism evidence="7 8">
    <name type="scientific">Rotaria magnacalcarata</name>
    <dbReference type="NCBI Taxonomy" id="392030"/>
    <lineage>
        <taxon>Eukaryota</taxon>
        <taxon>Metazoa</taxon>
        <taxon>Spiralia</taxon>
        <taxon>Gnathifera</taxon>
        <taxon>Rotifera</taxon>
        <taxon>Eurotatoria</taxon>
        <taxon>Bdelloidea</taxon>
        <taxon>Philodinida</taxon>
        <taxon>Philodinidae</taxon>
        <taxon>Rotaria</taxon>
    </lineage>
</organism>
<dbReference type="SUPFAM" id="SSF81321">
    <property type="entry name" value="Family A G protein-coupled receptor-like"/>
    <property type="match status" value="1"/>
</dbReference>
<evidence type="ECO:0000313" key="8">
    <source>
        <dbReference type="Proteomes" id="UP000681967"/>
    </source>
</evidence>
<feature type="transmembrane region" description="Helical" evidence="5">
    <location>
        <begin position="242"/>
        <end position="266"/>
    </location>
</feature>
<dbReference type="AlphaFoldDB" id="A0A8S2QPC5"/>
<dbReference type="Gene3D" id="1.20.1070.10">
    <property type="entry name" value="Rhodopsin 7-helix transmembrane proteins"/>
    <property type="match status" value="1"/>
</dbReference>
<feature type="transmembrane region" description="Helical" evidence="5">
    <location>
        <begin position="296"/>
        <end position="319"/>
    </location>
</feature>
<feature type="transmembrane region" description="Helical" evidence="5">
    <location>
        <begin position="127"/>
        <end position="150"/>
    </location>
</feature>
<dbReference type="GO" id="GO:0016020">
    <property type="term" value="C:membrane"/>
    <property type="evidence" value="ECO:0007669"/>
    <property type="project" value="UniProtKB-SubCell"/>
</dbReference>
<feature type="transmembrane region" description="Helical" evidence="5">
    <location>
        <begin position="200"/>
        <end position="221"/>
    </location>
</feature>
<dbReference type="Proteomes" id="UP000681720">
    <property type="component" value="Unassembled WGS sequence"/>
</dbReference>
<dbReference type="CDD" id="cd00637">
    <property type="entry name" value="7tm_classA_rhodopsin-like"/>
    <property type="match status" value="1"/>
</dbReference>
<evidence type="ECO:0000256" key="5">
    <source>
        <dbReference type="SAM" id="Phobius"/>
    </source>
</evidence>
<keyword evidence="4 5" id="KW-0472">Membrane</keyword>
<proteinExistence type="predicted"/>
<dbReference type="PROSITE" id="PS00237">
    <property type="entry name" value="G_PROTEIN_RECEP_F1_1"/>
    <property type="match status" value="1"/>
</dbReference>